<feature type="region of interest" description="Disordered" evidence="1">
    <location>
        <begin position="1112"/>
        <end position="1198"/>
    </location>
</feature>
<keyword evidence="4" id="KW-1185">Reference proteome</keyword>
<feature type="compositionally biased region" description="Basic and acidic residues" evidence="1">
    <location>
        <begin position="859"/>
        <end position="879"/>
    </location>
</feature>
<feature type="compositionally biased region" description="Polar residues" evidence="1">
    <location>
        <begin position="922"/>
        <end position="939"/>
    </location>
</feature>
<feature type="compositionally biased region" description="Acidic residues" evidence="1">
    <location>
        <begin position="534"/>
        <end position="546"/>
    </location>
</feature>
<feature type="region of interest" description="Disordered" evidence="1">
    <location>
        <begin position="1"/>
        <end position="30"/>
    </location>
</feature>
<feature type="region of interest" description="Disordered" evidence="1">
    <location>
        <begin position="136"/>
        <end position="183"/>
    </location>
</feature>
<organism evidence="3 4">
    <name type="scientific">Hypothenemus hampei</name>
    <name type="common">Coffee berry borer</name>
    <dbReference type="NCBI Taxonomy" id="57062"/>
    <lineage>
        <taxon>Eukaryota</taxon>
        <taxon>Metazoa</taxon>
        <taxon>Ecdysozoa</taxon>
        <taxon>Arthropoda</taxon>
        <taxon>Hexapoda</taxon>
        <taxon>Insecta</taxon>
        <taxon>Pterygota</taxon>
        <taxon>Neoptera</taxon>
        <taxon>Endopterygota</taxon>
        <taxon>Coleoptera</taxon>
        <taxon>Polyphaga</taxon>
        <taxon>Cucujiformia</taxon>
        <taxon>Curculionidae</taxon>
        <taxon>Scolytinae</taxon>
        <taxon>Hypothenemus</taxon>
    </lineage>
</organism>
<feature type="region of interest" description="Disordered" evidence="1">
    <location>
        <begin position="858"/>
        <end position="879"/>
    </location>
</feature>
<feature type="compositionally biased region" description="Low complexity" evidence="1">
    <location>
        <begin position="1744"/>
        <end position="1753"/>
    </location>
</feature>
<feature type="compositionally biased region" description="Basic and acidic residues" evidence="1">
    <location>
        <begin position="319"/>
        <end position="330"/>
    </location>
</feature>
<sequence>MDRSIKSRSRRTHRHRNNKPRKAPKVPIKTYRWEDVSRSRRRGGYPWTHLYKGPFTEKVDPEQFTMDAYRRAKSSSPMGRKDISEKSSWADYSGKTTPTLLQELINDPQEYPTKASGSVVIEDVTDDLDDDVQVKEFQTESAESSDNISQYLEKEERESPREQPKEVIADKEGVSKRKLSIESAHSRLSLTQGVLKKLQEARKSIKIPKITFSTKKNTRKRPASPKNGEKEKVKKPAKKSSLDASRIQKVDKPVYIHIPLKPPPGETDEFSHLEFKSNDKIVAEDKKEILESSSPSVKIVRRPPLKIKPEFKQLLKGLKELENKENKDLSPDSSENEETIARHEESSKKENTDEEQESVEVEKVLESPKEDVFEKLFTEAITSKPPETARNVRSKSAEPESKRRSSLESSYSRKSTSKLGLVKKLKDASIKIKNAFSVDNLRRKPSKTSKEPVEAKLKSVVKQRQLEKPKVVEPVYIHIPLKPPPGETDEFSYLENIPSGGAELEKPREERTDSLDSTSPKSDGIQFIFLTPPSDDEILDKDEPDIPETPSSEELVPFSSLKKLAQDVVDQVSPETRKSTLETVCEESAGVNDQSNEVGKMIVDVEDGLNENPSVKVDDGLKSALKSSEVPEATISPKRVSFKRKAKAVQQKEDNGYEPIEVSREIVEKAEIQQSTSKDETQIPIRDQSMSVDEEKTYLDQKIVKETSLEEDYNKWSNDAGDHEYEPISPPEEEATLPAVTIIQDLNDDEPKVVISATEILEPTKKKPLFQLGKFRKTSDSTSRSTSQEREVPTQNDQKRPNEVSQKLQEAFKQVKTKIHNVRLPKKPEFKRPHFKLLSKIPDRATIRLPHISLPGTRKTTETRTVETRHVESSIDESQTKKSKFDFKTLGGTFPRFKKKKKPKQEVQIFATVPRTRKEQLSTRIPLQSDNSGSSTQDAPPTAYDDRETSLDMDVGVEVEYERENREINQEAFLTRWQHGNFKNAPPTEDERIIGQLVEQRFGRIGQGYSVEKVETLEERLRKDEERPTYEEDEDEGFELQLPHNRHLVTDLDNLDEDMHIKDEYSSEGSIGLQQKGRLGKLDIDSDEFFVVHEIREGFQTPANTLAQMNEYDPIGSNRSLPSQIRGDKKPSIKKPKRKKTPHVSREEIPGDEESIEELLVTPSRPKRRSKRNKRRPGEMVPYQDTIPIEEPHGQRLEFPRESLGILGDDEDELEEFVKEEQLLPDPPPRRQRSLKSLTQSENDSLILPTESSGPLPKRPSRRSRSHTSSLSRMSLPPSQRDTDSIFTDDLEIQSPYPTEKPCMEETCVQNIADYMGYAIVDKSKPPREPPLPPPRTPPRRNKRAVKDKFATVPRGEPSDRPVRPVRNYSTLSHVKKTTSPYENDEENKENVLERPLNIEQYIEIDDTNRDLVSGEVVQKMRQRPLPAPPRPPRKPRSIRKSLQDITAQANIPEETVSVQTESLPLGFVCEPTRQEELSSVEPFELYDPRRGADNRIRREFVTPSVYSFEETVTHGTLLVKPLDGAKVVSDHQLSRERLVPITREDSEEISEIPESFKELRNPEEDGSKVVKTAKLEVTDLDVDRLTVNQLLASKVVVSEIDAATVATNEITGKDSGLVKIPAGLLEQLVKQLESQEEDTQKKISTNKPPEPPPRGTSLEESQNLSSVLPEMTELEVDDQPPPRPPQPMEGLYLPSQPPASFYALRAKQYVESNIPTVPRRKRHHQRSRPVSRSLSTSDEDSSPRSSRLLGRRAGSEPSIPELSGRLLQVCGTRVNQSLKRLIYYLTEHLLRNVDGNQDLYVFLIILLVLIAGLILLGYGEERTVVHLHHWEYFNPPKDL</sequence>
<feature type="compositionally biased region" description="Low complexity" evidence="1">
    <location>
        <begin position="1267"/>
        <end position="1277"/>
    </location>
</feature>
<evidence type="ECO:0000313" key="4">
    <source>
        <dbReference type="Proteomes" id="UP001566132"/>
    </source>
</evidence>
<feature type="region of interest" description="Disordered" evidence="1">
    <location>
        <begin position="639"/>
        <end position="694"/>
    </location>
</feature>
<evidence type="ECO:0000256" key="1">
    <source>
        <dbReference type="SAM" id="MobiDB-lite"/>
    </source>
</evidence>
<feature type="compositionally biased region" description="Polar residues" evidence="1">
    <location>
        <begin position="1235"/>
        <end position="1244"/>
    </location>
</feature>
<reference evidence="3 4" key="1">
    <citation type="submission" date="2024-05" db="EMBL/GenBank/DDBJ databases">
        <title>Genetic variation in Jamaican populations of the coffee berry borer (Hypothenemus hampei).</title>
        <authorList>
            <person name="Errbii M."/>
            <person name="Myrie A."/>
        </authorList>
    </citation>
    <scope>NUCLEOTIDE SEQUENCE [LARGE SCALE GENOMIC DNA]</scope>
    <source>
        <strain evidence="3">JA-Hopewell-2020-01-JO</strain>
        <tissue evidence="3">Whole body</tissue>
    </source>
</reference>
<comment type="caution">
    <text evidence="3">The sequence shown here is derived from an EMBL/GenBank/DDBJ whole genome shotgun (WGS) entry which is preliminary data.</text>
</comment>
<evidence type="ECO:0008006" key="5">
    <source>
        <dbReference type="Google" id="ProtNLM"/>
    </source>
</evidence>
<feature type="compositionally biased region" description="Basic residues" evidence="1">
    <location>
        <begin position="1"/>
        <end position="24"/>
    </location>
</feature>
<feature type="region of interest" description="Disordered" evidence="1">
    <location>
        <begin position="319"/>
        <end position="419"/>
    </location>
</feature>
<accession>A0ABD1FG91</accession>
<evidence type="ECO:0000256" key="2">
    <source>
        <dbReference type="SAM" id="Phobius"/>
    </source>
</evidence>
<feature type="region of interest" description="Disordered" evidence="1">
    <location>
        <begin position="207"/>
        <end position="248"/>
    </location>
</feature>
<gene>
    <name evidence="3" type="ORF">ABEB36_001753</name>
</gene>
<feature type="compositionally biased region" description="Basic and acidic residues" evidence="1">
    <location>
        <begin position="503"/>
        <end position="514"/>
    </location>
</feature>
<feature type="region of interest" description="Disordered" evidence="1">
    <location>
        <begin position="572"/>
        <end position="598"/>
    </location>
</feature>
<feature type="region of interest" description="Disordered" evidence="1">
    <location>
        <begin position="914"/>
        <end position="950"/>
    </location>
</feature>
<feature type="compositionally biased region" description="Basic residues" evidence="1">
    <location>
        <begin position="1165"/>
        <end position="1175"/>
    </location>
</feature>
<feature type="compositionally biased region" description="Basic residues" evidence="1">
    <location>
        <begin position="1719"/>
        <end position="1730"/>
    </location>
</feature>
<feature type="compositionally biased region" description="Basic and acidic residues" evidence="1">
    <location>
        <begin position="339"/>
        <end position="351"/>
    </location>
</feature>
<evidence type="ECO:0000313" key="3">
    <source>
        <dbReference type="EMBL" id="KAL1518072.1"/>
    </source>
</evidence>
<feature type="region of interest" description="Disordered" evidence="1">
    <location>
        <begin position="70"/>
        <end position="92"/>
    </location>
</feature>
<feature type="compositionally biased region" description="Low complexity" evidence="1">
    <location>
        <begin position="407"/>
        <end position="418"/>
    </location>
</feature>
<protein>
    <recommendedName>
        <fullName evidence="5">Titin</fullName>
    </recommendedName>
</protein>
<dbReference type="EMBL" id="JBDJPC010000001">
    <property type="protein sequence ID" value="KAL1518072.1"/>
    <property type="molecule type" value="Genomic_DNA"/>
</dbReference>
<feature type="region of interest" description="Disordered" evidence="1">
    <location>
        <begin position="769"/>
        <end position="806"/>
    </location>
</feature>
<feature type="compositionally biased region" description="Basic and acidic residues" evidence="1">
    <location>
        <begin position="787"/>
        <end position="802"/>
    </location>
</feature>
<feature type="region of interest" description="Disordered" evidence="1">
    <location>
        <begin position="1322"/>
        <end position="1366"/>
    </location>
</feature>
<keyword evidence="2" id="KW-0472">Membrane</keyword>
<feature type="region of interest" description="Disordered" evidence="1">
    <location>
        <begin position="480"/>
        <end position="555"/>
    </location>
</feature>
<feature type="compositionally biased region" description="Basic and acidic residues" evidence="1">
    <location>
        <begin position="152"/>
        <end position="175"/>
    </location>
</feature>
<keyword evidence="2" id="KW-1133">Transmembrane helix</keyword>
<feature type="region of interest" description="Disordered" evidence="1">
    <location>
        <begin position="254"/>
        <end position="273"/>
    </location>
</feature>
<feature type="compositionally biased region" description="Basic and acidic residues" evidence="1">
    <location>
        <begin position="395"/>
        <end position="406"/>
    </location>
</feature>
<feature type="compositionally biased region" description="Basic and acidic residues" evidence="1">
    <location>
        <begin position="650"/>
        <end position="681"/>
    </location>
</feature>
<feature type="region of interest" description="Disordered" evidence="1">
    <location>
        <begin position="1714"/>
        <end position="1758"/>
    </location>
</feature>
<feature type="transmembrane region" description="Helical" evidence="2">
    <location>
        <begin position="1800"/>
        <end position="1819"/>
    </location>
</feature>
<feature type="compositionally biased region" description="Polar residues" evidence="1">
    <location>
        <begin position="139"/>
        <end position="150"/>
    </location>
</feature>
<feature type="region of interest" description="Disordered" evidence="1">
    <location>
        <begin position="437"/>
        <end position="456"/>
    </location>
</feature>
<name>A0ABD1FG91_HYPHA</name>
<feature type="region of interest" description="Disordered" evidence="1">
    <location>
        <begin position="1633"/>
        <end position="1697"/>
    </location>
</feature>
<keyword evidence="2" id="KW-0812">Transmembrane</keyword>
<feature type="region of interest" description="Disordered" evidence="1">
    <location>
        <begin position="1219"/>
        <end position="1286"/>
    </location>
</feature>
<feature type="compositionally biased region" description="Basic and acidic residues" evidence="1">
    <location>
        <begin position="360"/>
        <end position="377"/>
    </location>
</feature>
<feature type="compositionally biased region" description="Basic residues" evidence="1">
    <location>
        <begin position="1132"/>
        <end position="1143"/>
    </location>
</feature>
<proteinExistence type="predicted"/>
<dbReference type="Proteomes" id="UP001566132">
    <property type="component" value="Unassembled WGS sequence"/>
</dbReference>